<dbReference type="EMBL" id="FMYL01000013">
    <property type="protein sequence ID" value="SDC24245.1"/>
    <property type="molecule type" value="Genomic_DNA"/>
</dbReference>
<dbReference type="STRING" id="1219383.SAMN05421733_11346"/>
<dbReference type="AlphaFoldDB" id="A0A1G6K0T8"/>
<dbReference type="InterPro" id="IPR051783">
    <property type="entry name" value="NAD(P)-dependent_oxidoreduct"/>
</dbReference>
<evidence type="ECO:0000313" key="2">
    <source>
        <dbReference type="EMBL" id="SDC24245.1"/>
    </source>
</evidence>
<dbReference type="OrthoDB" id="9808276at2"/>
<protein>
    <submittedName>
        <fullName evidence="2">Nucleoside-diphosphate-sugar epimerase</fullName>
    </submittedName>
</protein>
<dbReference type="Gene3D" id="3.40.50.720">
    <property type="entry name" value="NAD(P)-binding Rossmann-like Domain"/>
    <property type="match status" value="1"/>
</dbReference>
<dbReference type="PANTHER" id="PTHR48079:SF6">
    <property type="entry name" value="NAD(P)-BINDING DOMAIN-CONTAINING PROTEIN-RELATED"/>
    <property type="match status" value="1"/>
</dbReference>
<dbReference type="GO" id="GO:0005737">
    <property type="term" value="C:cytoplasm"/>
    <property type="evidence" value="ECO:0007669"/>
    <property type="project" value="TreeGrafter"/>
</dbReference>
<dbReference type="GO" id="GO:0004029">
    <property type="term" value="F:aldehyde dehydrogenase (NAD+) activity"/>
    <property type="evidence" value="ECO:0007669"/>
    <property type="project" value="TreeGrafter"/>
</dbReference>
<sequence>MHILFIGYGKTSQRVAKHLFAQGHQITALSRTKKTDISHLCQDVAQIDLSRLDSIDCVYILLSPQERSIQSYKDTYLNSAKAIIQALHQHPIQRCIVVSSTRVYNGHVGGTVNDDTAVAVNDEQGQILYDMEQAYIQAFAERCVIVRPSGIYGTSINRMRKLAQNTTYYEQLHWTNRIHINDLARFLAVLATLDLMKSHYIVSDSKPYPLHEVLMWFQRQCGLPLLEYESMAETGKKIYATHLQELGFEFEHPNCFDVYLEQLKA</sequence>
<feature type="domain" description="NAD(P)-binding" evidence="1">
    <location>
        <begin position="9"/>
        <end position="188"/>
    </location>
</feature>
<dbReference type="Pfam" id="PF13460">
    <property type="entry name" value="NAD_binding_10"/>
    <property type="match status" value="1"/>
</dbReference>
<name>A0A1G6K0T8_9GAMM</name>
<keyword evidence="3" id="KW-1185">Reference proteome</keyword>
<dbReference type="InterPro" id="IPR036291">
    <property type="entry name" value="NAD(P)-bd_dom_sf"/>
</dbReference>
<dbReference type="RefSeq" id="WP_092749876.1">
    <property type="nucleotide sequence ID" value="NZ_FMYL01000013.1"/>
</dbReference>
<dbReference type="PANTHER" id="PTHR48079">
    <property type="entry name" value="PROTEIN YEEZ"/>
    <property type="match status" value="1"/>
</dbReference>
<evidence type="ECO:0000313" key="3">
    <source>
        <dbReference type="Proteomes" id="UP000242501"/>
    </source>
</evidence>
<dbReference type="InterPro" id="IPR016040">
    <property type="entry name" value="NAD(P)-bd_dom"/>
</dbReference>
<gene>
    <name evidence="2" type="ORF">SAMN05421733_11346</name>
</gene>
<accession>A0A1G6K0T8</accession>
<reference evidence="3" key="1">
    <citation type="submission" date="2016-09" db="EMBL/GenBank/DDBJ databases">
        <authorList>
            <person name="Varghese N."/>
            <person name="Submissions S."/>
        </authorList>
    </citation>
    <scope>NUCLEOTIDE SEQUENCE [LARGE SCALE GENOMIC DNA]</scope>
    <source>
        <strain evidence="3">ANC 4422</strain>
    </source>
</reference>
<dbReference type="Proteomes" id="UP000242501">
    <property type="component" value="Unassembled WGS sequence"/>
</dbReference>
<dbReference type="SUPFAM" id="SSF51735">
    <property type="entry name" value="NAD(P)-binding Rossmann-fold domains"/>
    <property type="match status" value="1"/>
</dbReference>
<organism evidence="2 3">
    <name type="scientific">Acinetobacter boissieri</name>
    <dbReference type="NCBI Taxonomy" id="1219383"/>
    <lineage>
        <taxon>Bacteria</taxon>
        <taxon>Pseudomonadati</taxon>
        <taxon>Pseudomonadota</taxon>
        <taxon>Gammaproteobacteria</taxon>
        <taxon>Moraxellales</taxon>
        <taxon>Moraxellaceae</taxon>
        <taxon>Acinetobacter</taxon>
    </lineage>
</organism>
<evidence type="ECO:0000259" key="1">
    <source>
        <dbReference type="Pfam" id="PF13460"/>
    </source>
</evidence>
<proteinExistence type="predicted"/>